<organism evidence="1 2">
    <name type="scientific">Fonticella tunisiensis</name>
    <dbReference type="NCBI Taxonomy" id="1096341"/>
    <lineage>
        <taxon>Bacteria</taxon>
        <taxon>Bacillati</taxon>
        <taxon>Bacillota</taxon>
        <taxon>Clostridia</taxon>
        <taxon>Eubacteriales</taxon>
        <taxon>Clostridiaceae</taxon>
        <taxon>Fonticella</taxon>
    </lineage>
</organism>
<dbReference type="OrthoDB" id="2958156at2"/>
<evidence type="ECO:0000313" key="1">
    <source>
        <dbReference type="EMBL" id="TDT63770.1"/>
    </source>
</evidence>
<evidence type="ECO:0000313" key="2">
    <source>
        <dbReference type="Proteomes" id="UP000295325"/>
    </source>
</evidence>
<dbReference type="RefSeq" id="WP_133626876.1">
    <property type="nucleotide sequence ID" value="NZ_SOAZ01000001.1"/>
</dbReference>
<sequence>MDNKDKLRIEFERYFEQVKKEQQMIAEKYPPNPPNDVCYHALMSGILIENSFGPKVQDYIPFFYH</sequence>
<keyword evidence="2" id="KW-1185">Reference proteome</keyword>
<dbReference type="AlphaFoldDB" id="A0A4R7KXM9"/>
<protein>
    <submittedName>
        <fullName evidence="1">Uncharacterized protein</fullName>
    </submittedName>
</protein>
<dbReference type="Proteomes" id="UP000295325">
    <property type="component" value="Unassembled WGS sequence"/>
</dbReference>
<comment type="caution">
    <text evidence="1">The sequence shown here is derived from an EMBL/GenBank/DDBJ whole genome shotgun (WGS) entry which is preliminary data.</text>
</comment>
<accession>A0A4R7KXM9</accession>
<proteinExistence type="predicted"/>
<reference evidence="1 2" key="1">
    <citation type="submission" date="2019-03" db="EMBL/GenBank/DDBJ databases">
        <title>Genomic Encyclopedia of Type Strains, Phase IV (KMG-IV): sequencing the most valuable type-strain genomes for metagenomic binning, comparative biology and taxonomic classification.</title>
        <authorList>
            <person name="Goeker M."/>
        </authorList>
    </citation>
    <scope>NUCLEOTIDE SEQUENCE [LARGE SCALE GENOMIC DNA]</scope>
    <source>
        <strain evidence="1 2">DSM 24455</strain>
    </source>
</reference>
<gene>
    <name evidence="1" type="ORF">EDD71_101197</name>
</gene>
<dbReference type="EMBL" id="SOAZ01000001">
    <property type="protein sequence ID" value="TDT63770.1"/>
    <property type="molecule type" value="Genomic_DNA"/>
</dbReference>
<name>A0A4R7KXM9_9CLOT</name>